<dbReference type="OrthoDB" id="957496at2"/>
<reference evidence="2 3" key="1">
    <citation type="submission" date="2016-10" db="EMBL/GenBank/DDBJ databases">
        <authorList>
            <person name="de Groot N.N."/>
        </authorList>
    </citation>
    <scope>NUCLEOTIDE SEQUENCE [LARGE SCALE GENOMIC DNA]</scope>
    <source>
        <strain evidence="2 3">DSM 19938</strain>
    </source>
</reference>
<feature type="chain" id="PRO_5011777290" description="Lipoprotein" evidence="1">
    <location>
        <begin position="19"/>
        <end position="123"/>
    </location>
</feature>
<evidence type="ECO:0000313" key="2">
    <source>
        <dbReference type="EMBL" id="SEJ01671.1"/>
    </source>
</evidence>
<evidence type="ECO:0008006" key="4">
    <source>
        <dbReference type="Google" id="ProtNLM"/>
    </source>
</evidence>
<proteinExistence type="predicted"/>
<evidence type="ECO:0000256" key="1">
    <source>
        <dbReference type="SAM" id="SignalP"/>
    </source>
</evidence>
<sequence>MKHVFQFLLFLCLITTFAASCTNHNDLKVAVKDSDDQFRFTAQYNPSKTERVQKLINKEIYPTRFEENKDWNISTILDDKTNFKIISAPGDLEIQLDKDENSRSSYRRIRRMCEEIKKVIAEK</sequence>
<keyword evidence="3" id="KW-1185">Reference proteome</keyword>
<dbReference type="AlphaFoldDB" id="A0A1H6VAS9"/>
<feature type="signal peptide" evidence="1">
    <location>
        <begin position="1"/>
        <end position="18"/>
    </location>
</feature>
<protein>
    <recommendedName>
        <fullName evidence="4">Lipoprotein</fullName>
    </recommendedName>
</protein>
<dbReference type="PROSITE" id="PS51257">
    <property type="entry name" value="PROKAR_LIPOPROTEIN"/>
    <property type="match status" value="1"/>
</dbReference>
<name>A0A1H6VAS9_9BACT</name>
<dbReference type="RefSeq" id="WP_090336226.1">
    <property type="nucleotide sequence ID" value="NZ_FNXY01000004.1"/>
</dbReference>
<gene>
    <name evidence="2" type="ORF">SAMN04487995_3047</name>
</gene>
<keyword evidence="1" id="KW-0732">Signal</keyword>
<dbReference type="Proteomes" id="UP000199532">
    <property type="component" value="Unassembled WGS sequence"/>
</dbReference>
<dbReference type="EMBL" id="FNXY01000004">
    <property type="protein sequence ID" value="SEJ01671.1"/>
    <property type="molecule type" value="Genomic_DNA"/>
</dbReference>
<organism evidence="2 3">
    <name type="scientific">Dyadobacter koreensis</name>
    <dbReference type="NCBI Taxonomy" id="408657"/>
    <lineage>
        <taxon>Bacteria</taxon>
        <taxon>Pseudomonadati</taxon>
        <taxon>Bacteroidota</taxon>
        <taxon>Cytophagia</taxon>
        <taxon>Cytophagales</taxon>
        <taxon>Spirosomataceae</taxon>
        <taxon>Dyadobacter</taxon>
    </lineage>
</organism>
<evidence type="ECO:0000313" key="3">
    <source>
        <dbReference type="Proteomes" id="UP000199532"/>
    </source>
</evidence>
<accession>A0A1H6VAS9</accession>